<reference evidence="1 2" key="1">
    <citation type="submission" date="2019-12" db="EMBL/GenBank/DDBJ databases">
        <title>Genomic-based taxomic classification of the family Erythrobacteraceae.</title>
        <authorList>
            <person name="Xu L."/>
        </authorList>
    </citation>
    <scope>NUCLEOTIDE SEQUENCE [LARGE SCALE GENOMIC DNA]</scope>
    <source>
        <strain evidence="1 2">M0322</strain>
    </source>
</reference>
<evidence type="ECO:0000313" key="1">
    <source>
        <dbReference type="EMBL" id="MXO71583.1"/>
    </source>
</evidence>
<dbReference type="Pfam" id="PF09601">
    <property type="entry name" value="DUF2459"/>
    <property type="match status" value="1"/>
</dbReference>
<proteinExistence type="predicted"/>
<accession>A0A844Z0Z9</accession>
<comment type="caution">
    <text evidence="1">The sequence shown here is derived from an EMBL/GenBank/DDBJ whole genome shotgun (WGS) entry which is preliminary data.</text>
</comment>
<sequence length="219" mass="23266">MALAAGLFVLAGWAGALIPRNNDADSAAGPRADGVEVMVETNGIHTAIVMPMVTQDVDWRQDFPGVALARGGEMPTHVSIGWGEREVFLDTPTWGDLKIGTALRIAFAGGPSVMRVASYVRPAPGPDHRPVVISRAGYRRLARSIRASLPDAGGGPRQPLRGVERGDTYYAALGHYTLANSCNTWTGERLADAGLPMGRWTPFAGGVMRWIEPPATPGP</sequence>
<dbReference type="Proteomes" id="UP000466966">
    <property type="component" value="Unassembled WGS sequence"/>
</dbReference>
<protein>
    <submittedName>
        <fullName evidence="1">DUF2459 domain-containing protein</fullName>
    </submittedName>
</protein>
<keyword evidence="2" id="KW-1185">Reference proteome</keyword>
<gene>
    <name evidence="1" type="ORF">GRI99_07990</name>
</gene>
<dbReference type="AlphaFoldDB" id="A0A844Z0Z9"/>
<dbReference type="EMBL" id="WTYV01000002">
    <property type="protein sequence ID" value="MXO71583.1"/>
    <property type="molecule type" value="Genomic_DNA"/>
</dbReference>
<organism evidence="1 2">
    <name type="scientific">Alteraurantiacibacter buctensis</name>
    <dbReference type="NCBI Taxonomy" id="1503981"/>
    <lineage>
        <taxon>Bacteria</taxon>
        <taxon>Pseudomonadati</taxon>
        <taxon>Pseudomonadota</taxon>
        <taxon>Alphaproteobacteria</taxon>
        <taxon>Sphingomonadales</taxon>
        <taxon>Erythrobacteraceae</taxon>
        <taxon>Alteraurantiacibacter</taxon>
    </lineage>
</organism>
<name>A0A844Z0Z9_9SPHN</name>
<dbReference type="OrthoDB" id="211174at2"/>
<evidence type="ECO:0000313" key="2">
    <source>
        <dbReference type="Proteomes" id="UP000466966"/>
    </source>
</evidence>
<dbReference type="InterPro" id="IPR011727">
    <property type="entry name" value="CHP02117"/>
</dbReference>